<keyword evidence="1" id="KW-0472">Membrane</keyword>
<evidence type="ECO:0000256" key="1">
    <source>
        <dbReference type="SAM" id="Phobius"/>
    </source>
</evidence>
<protein>
    <submittedName>
        <fullName evidence="2">Positive regulator of sigma(E), RseC/MucC</fullName>
    </submittedName>
</protein>
<reference evidence="3" key="1">
    <citation type="submission" date="2016-10" db="EMBL/GenBank/DDBJ databases">
        <authorList>
            <person name="Varghese N."/>
            <person name="Submissions S."/>
        </authorList>
    </citation>
    <scope>NUCLEOTIDE SEQUENCE [LARGE SCALE GENOMIC DNA]</scope>
    <source>
        <strain evidence="3">KCTC 32247</strain>
    </source>
</reference>
<dbReference type="Proteomes" id="UP000243359">
    <property type="component" value="Chromosome I"/>
</dbReference>
<feature type="transmembrane region" description="Helical" evidence="1">
    <location>
        <begin position="106"/>
        <end position="122"/>
    </location>
</feature>
<dbReference type="Pfam" id="PF04246">
    <property type="entry name" value="RseC_MucC"/>
    <property type="match status" value="1"/>
</dbReference>
<dbReference type="PIRSF" id="PIRSF004923">
    <property type="entry name" value="RseC"/>
    <property type="match status" value="1"/>
</dbReference>
<gene>
    <name evidence="2" type="ORF">SAMN05216221_2363</name>
</gene>
<keyword evidence="1" id="KW-1133">Transmembrane helix</keyword>
<dbReference type="PANTHER" id="PTHR35867:SF1">
    <property type="entry name" value="PROTEIN RSEC"/>
    <property type="match status" value="1"/>
</dbReference>
<name>A0A1H1U6E3_9PSED</name>
<dbReference type="PANTHER" id="PTHR35867">
    <property type="entry name" value="PROTEIN RSEC"/>
    <property type="match status" value="1"/>
</dbReference>
<organism evidence="2 3">
    <name type="scientific">Pseudomonas oryzae</name>
    <dbReference type="NCBI Taxonomy" id="1392877"/>
    <lineage>
        <taxon>Bacteria</taxon>
        <taxon>Pseudomonadati</taxon>
        <taxon>Pseudomonadota</taxon>
        <taxon>Gammaproteobacteria</taxon>
        <taxon>Pseudomonadales</taxon>
        <taxon>Pseudomonadaceae</taxon>
        <taxon>Pseudomonas</taxon>
    </lineage>
</organism>
<keyword evidence="3" id="KW-1185">Reference proteome</keyword>
<dbReference type="InterPro" id="IPR007359">
    <property type="entry name" value="SigmaE_reg_RseC_MucC"/>
</dbReference>
<dbReference type="EMBL" id="LT629751">
    <property type="protein sequence ID" value="SDS68078.1"/>
    <property type="molecule type" value="Genomic_DNA"/>
</dbReference>
<sequence>MLEEQGRVVAVEEGAVWVETLRRSTCNACSASAGCGQGLMEKLGVGERRGYVRALTDLHLAVGDGVTIGIREELMLGSALRVYLLPLLGLFAAAMLAQWLALAESFVILAALGGFVVVWGLVRRHSRRHETDPACQPVVLRAELAVRGDSQAYR</sequence>
<dbReference type="STRING" id="1392877.SAMN05216221_2363"/>
<dbReference type="PROSITE" id="PS51257">
    <property type="entry name" value="PROKAR_LIPOPROTEIN"/>
    <property type="match status" value="1"/>
</dbReference>
<keyword evidence="1" id="KW-0812">Transmembrane</keyword>
<feature type="transmembrane region" description="Helical" evidence="1">
    <location>
        <begin position="80"/>
        <end position="100"/>
    </location>
</feature>
<dbReference type="RefSeq" id="WP_090349122.1">
    <property type="nucleotide sequence ID" value="NZ_LT629751.1"/>
</dbReference>
<dbReference type="InterPro" id="IPR026268">
    <property type="entry name" value="RseC"/>
</dbReference>
<accession>A0A1H1U6E3</accession>
<dbReference type="OrthoDB" id="9795854at2"/>
<dbReference type="AlphaFoldDB" id="A0A1H1U6E3"/>
<evidence type="ECO:0000313" key="2">
    <source>
        <dbReference type="EMBL" id="SDS68078.1"/>
    </source>
</evidence>
<evidence type="ECO:0000313" key="3">
    <source>
        <dbReference type="Proteomes" id="UP000243359"/>
    </source>
</evidence>
<proteinExistence type="predicted"/>